<proteinExistence type="inferred from homology"/>
<comment type="function">
    <text evidence="10">Catalyzes the transfer of pyrophosphate from adenosine triphosphate (ATP) to 6-hydroxymethyl-7,8-dihydropterin, an enzymatic step in folate biosynthesis pathway.</text>
</comment>
<dbReference type="NCBIfam" id="TIGR01498">
    <property type="entry name" value="folK"/>
    <property type="match status" value="1"/>
</dbReference>
<dbReference type="AlphaFoldDB" id="A0A9D9NED5"/>
<dbReference type="GO" id="GO:0005524">
    <property type="term" value="F:ATP binding"/>
    <property type="evidence" value="ECO:0007669"/>
    <property type="project" value="UniProtKB-KW"/>
</dbReference>
<gene>
    <name evidence="14" type="primary">folK</name>
    <name evidence="14" type="ORF">IAB82_00240</name>
</gene>
<dbReference type="Gene3D" id="3.30.70.560">
    <property type="entry name" value="7,8-Dihydro-6-hydroxymethylpterin-pyrophosphokinase HPPK"/>
    <property type="match status" value="1"/>
</dbReference>
<evidence type="ECO:0000256" key="7">
    <source>
        <dbReference type="ARBA" id="ARBA00022777"/>
    </source>
</evidence>
<keyword evidence="5 14" id="KW-0808">Transferase</keyword>
<dbReference type="GO" id="GO:0016301">
    <property type="term" value="F:kinase activity"/>
    <property type="evidence" value="ECO:0007669"/>
    <property type="project" value="UniProtKB-KW"/>
</dbReference>
<dbReference type="EC" id="2.7.6.3" evidence="3"/>
<evidence type="ECO:0000256" key="10">
    <source>
        <dbReference type="ARBA" id="ARBA00029409"/>
    </source>
</evidence>
<reference evidence="14" key="2">
    <citation type="journal article" date="2021" name="PeerJ">
        <title>Extensive microbial diversity within the chicken gut microbiome revealed by metagenomics and culture.</title>
        <authorList>
            <person name="Gilroy R."/>
            <person name="Ravi A."/>
            <person name="Getino M."/>
            <person name="Pursley I."/>
            <person name="Horton D.L."/>
            <person name="Alikhan N.F."/>
            <person name="Baker D."/>
            <person name="Gharbi K."/>
            <person name="Hall N."/>
            <person name="Watson M."/>
            <person name="Adriaenssens E.M."/>
            <person name="Foster-Nyarko E."/>
            <person name="Jarju S."/>
            <person name="Secka A."/>
            <person name="Antonio M."/>
            <person name="Oren A."/>
            <person name="Chaudhuri R.R."/>
            <person name="La Ragione R."/>
            <person name="Hildebrand F."/>
            <person name="Pallen M.J."/>
        </authorList>
    </citation>
    <scope>NUCLEOTIDE SEQUENCE</scope>
    <source>
        <strain evidence="14">B2-22910</strain>
    </source>
</reference>
<name>A0A9D9NED5_9BACT</name>
<keyword evidence="9" id="KW-0289">Folate biosynthesis</keyword>
<dbReference type="GO" id="GO:0046656">
    <property type="term" value="P:folic acid biosynthetic process"/>
    <property type="evidence" value="ECO:0007669"/>
    <property type="project" value="UniProtKB-KW"/>
</dbReference>
<keyword evidence="6" id="KW-0547">Nucleotide-binding</keyword>
<dbReference type="GO" id="GO:0003848">
    <property type="term" value="F:2-amino-4-hydroxy-6-hydroxymethyldihydropteridine diphosphokinase activity"/>
    <property type="evidence" value="ECO:0007669"/>
    <property type="project" value="UniProtKB-EC"/>
</dbReference>
<evidence type="ECO:0000256" key="2">
    <source>
        <dbReference type="ARBA" id="ARBA00005810"/>
    </source>
</evidence>
<dbReference type="Pfam" id="PF01288">
    <property type="entry name" value="HPPK"/>
    <property type="match status" value="1"/>
</dbReference>
<dbReference type="InterPro" id="IPR000550">
    <property type="entry name" value="Hppk"/>
</dbReference>
<evidence type="ECO:0000256" key="1">
    <source>
        <dbReference type="ARBA" id="ARBA00005051"/>
    </source>
</evidence>
<evidence type="ECO:0000256" key="9">
    <source>
        <dbReference type="ARBA" id="ARBA00022909"/>
    </source>
</evidence>
<evidence type="ECO:0000256" key="4">
    <source>
        <dbReference type="ARBA" id="ARBA00016218"/>
    </source>
</evidence>
<reference evidence="14" key="1">
    <citation type="submission" date="2020-10" db="EMBL/GenBank/DDBJ databases">
        <authorList>
            <person name="Gilroy R."/>
        </authorList>
    </citation>
    <scope>NUCLEOTIDE SEQUENCE</scope>
    <source>
        <strain evidence="14">B2-22910</strain>
    </source>
</reference>
<dbReference type="CDD" id="cd00483">
    <property type="entry name" value="HPPK"/>
    <property type="match status" value="1"/>
</dbReference>
<dbReference type="Proteomes" id="UP000823603">
    <property type="component" value="Unassembled WGS sequence"/>
</dbReference>
<organism evidence="14 15">
    <name type="scientific">Candidatus Cryptobacteroides faecavium</name>
    <dbReference type="NCBI Taxonomy" id="2840762"/>
    <lineage>
        <taxon>Bacteria</taxon>
        <taxon>Pseudomonadati</taxon>
        <taxon>Bacteroidota</taxon>
        <taxon>Bacteroidia</taxon>
        <taxon>Bacteroidales</taxon>
        <taxon>Candidatus Cryptobacteroides</taxon>
    </lineage>
</organism>
<dbReference type="InterPro" id="IPR035907">
    <property type="entry name" value="Hppk_sf"/>
</dbReference>
<evidence type="ECO:0000256" key="6">
    <source>
        <dbReference type="ARBA" id="ARBA00022741"/>
    </source>
</evidence>
<evidence type="ECO:0000313" key="15">
    <source>
        <dbReference type="Proteomes" id="UP000823603"/>
    </source>
</evidence>
<accession>A0A9D9NED5</accession>
<protein>
    <recommendedName>
        <fullName evidence="4">2-amino-4-hydroxy-6-hydroxymethyldihydropteridine pyrophosphokinase</fullName>
        <ecNumber evidence="3">2.7.6.3</ecNumber>
    </recommendedName>
    <alternativeName>
        <fullName evidence="11">6-hydroxymethyl-7,8-dihydropterin pyrophosphokinase</fullName>
    </alternativeName>
    <alternativeName>
        <fullName evidence="12">7,8-dihydro-6-hydroxymethylpterin-pyrophosphokinase</fullName>
    </alternativeName>
</protein>
<keyword evidence="7" id="KW-0418">Kinase</keyword>
<dbReference type="PANTHER" id="PTHR43071:SF1">
    <property type="entry name" value="2-AMINO-4-HYDROXY-6-HYDROXYMETHYLDIHYDROPTERIDINE PYROPHOSPHOKINASE"/>
    <property type="match status" value="1"/>
</dbReference>
<comment type="pathway">
    <text evidence="1">Cofactor biosynthesis; tetrahydrofolate biosynthesis; 2-amino-4-hydroxy-6-hydroxymethyl-7,8-dihydropteridine diphosphate from 7,8-dihydroneopterin triphosphate: step 4/4.</text>
</comment>
<dbReference type="PANTHER" id="PTHR43071">
    <property type="entry name" value="2-AMINO-4-HYDROXY-6-HYDROXYMETHYLDIHYDROPTERIDINE PYROPHOSPHOKINASE"/>
    <property type="match status" value="1"/>
</dbReference>
<evidence type="ECO:0000256" key="3">
    <source>
        <dbReference type="ARBA" id="ARBA00013253"/>
    </source>
</evidence>
<evidence type="ECO:0000256" key="11">
    <source>
        <dbReference type="ARBA" id="ARBA00029766"/>
    </source>
</evidence>
<comment type="similarity">
    <text evidence="2">Belongs to the HPPK family.</text>
</comment>
<sequence>MEVYFSLGSNLGDRRGNIREALSMMDREFGKQYSALSSILETEPWGFDSDDLFLNCAVMYDLDIPCDEILAVCKKVEMLMGRSVHCPEYDEKGERIYRSRIIDIDILFYGEHRIDTDNLKVPHPLMKQREFVMVPLREIAGRRIMDVFPEIFGNGDVHCP</sequence>
<evidence type="ECO:0000256" key="8">
    <source>
        <dbReference type="ARBA" id="ARBA00022840"/>
    </source>
</evidence>
<evidence type="ECO:0000259" key="13">
    <source>
        <dbReference type="Pfam" id="PF01288"/>
    </source>
</evidence>
<evidence type="ECO:0000313" key="14">
    <source>
        <dbReference type="EMBL" id="MBO8470209.1"/>
    </source>
</evidence>
<evidence type="ECO:0000256" key="5">
    <source>
        <dbReference type="ARBA" id="ARBA00022679"/>
    </source>
</evidence>
<keyword evidence="8" id="KW-0067">ATP-binding</keyword>
<dbReference type="EMBL" id="JADIMB010000001">
    <property type="protein sequence ID" value="MBO8470209.1"/>
    <property type="molecule type" value="Genomic_DNA"/>
</dbReference>
<comment type="caution">
    <text evidence="14">The sequence shown here is derived from an EMBL/GenBank/DDBJ whole genome shotgun (WGS) entry which is preliminary data.</text>
</comment>
<evidence type="ECO:0000256" key="12">
    <source>
        <dbReference type="ARBA" id="ARBA00033413"/>
    </source>
</evidence>
<dbReference type="SUPFAM" id="SSF55083">
    <property type="entry name" value="6-hydroxymethyl-7,8-dihydropterin pyrophosphokinase, HPPK"/>
    <property type="match status" value="1"/>
</dbReference>
<feature type="domain" description="7,8-dihydro-6-hydroxymethylpterin-pyrophosphokinase" evidence="13">
    <location>
        <begin position="4"/>
        <end position="140"/>
    </location>
</feature>